<evidence type="ECO:0000256" key="1">
    <source>
        <dbReference type="ARBA" id="ARBA00022741"/>
    </source>
</evidence>
<keyword evidence="1" id="KW-0547">Nucleotide-binding</keyword>
<dbReference type="EMBL" id="CADCUG010000059">
    <property type="protein sequence ID" value="CAA9332080.1"/>
    <property type="molecule type" value="Genomic_DNA"/>
</dbReference>
<gene>
    <name evidence="6" type="ORF">AVDCRST_MAG29-1109</name>
</gene>
<dbReference type="GO" id="GO:0005524">
    <property type="term" value="F:ATP binding"/>
    <property type="evidence" value="ECO:0007669"/>
    <property type="project" value="UniProtKB-KW"/>
</dbReference>
<dbReference type="GO" id="GO:0016020">
    <property type="term" value="C:membrane"/>
    <property type="evidence" value="ECO:0007669"/>
    <property type="project" value="TreeGrafter"/>
</dbReference>
<dbReference type="CDD" id="cd05907">
    <property type="entry name" value="VL_LC_FACS_like"/>
    <property type="match status" value="1"/>
</dbReference>
<evidence type="ECO:0000256" key="4">
    <source>
        <dbReference type="SAM" id="MobiDB-lite"/>
    </source>
</evidence>
<dbReference type="InterPro" id="IPR000873">
    <property type="entry name" value="AMP-dep_synth/lig_dom"/>
</dbReference>
<feature type="compositionally biased region" description="Polar residues" evidence="4">
    <location>
        <begin position="1"/>
        <end position="15"/>
    </location>
</feature>
<keyword evidence="2" id="KW-0067">ATP-binding</keyword>
<dbReference type="InterPro" id="IPR042099">
    <property type="entry name" value="ANL_N_sf"/>
</dbReference>
<dbReference type="PANTHER" id="PTHR43272">
    <property type="entry name" value="LONG-CHAIN-FATTY-ACID--COA LIGASE"/>
    <property type="match status" value="1"/>
</dbReference>
<sequence>MRTFSNPRLDNSASLSEGPRGNLADDLVRRATEHPDASCLSRQDADGWHDVSAREVRREVLALARGLFAAGVRVGDRVVLCSGTRYEWTLLDYACWEVGAVVVPVYSSSPVEHLRHVLADSGAIAAVVETKDAYAELDASSIESLRWVWPIESGGLDDLVALGAEVDDADIDHCRASVRSESLATLLYTSGTTATPRGCALSHGNLSSELDAVIESLPELFTSPDAATLLVLPLPHVLARLVQTGCVRAGVRLGHSTGADLHTDLKSFRPTFLVGVPRVLESLADAASERAHASGRGAVFGRAAEAAIAHSRARTAGRASLLLRARHTAYERRVYRQLRADLGGRTRWLVSCGAPLRERQAHFFAGIGLPVLEGYALTESAGPVCVNTPDDIRIGSVGQPLPGTTVRVADDGELLFRGPQVFRGYWRGSGEPVDEPADGWLQTGDLGEIDGEGFVRITGRAQEILVTAGGKQVAPGVLEEQLRANPLVDQVMVVGDGRPYLVALVTLHAVAARQWARVHGAGTSPRALATNPDLLAEIRASVDAANEQVSPAEAIRHFTVLPAAWTEASGHLTPTARVRRQAVLRDFADDVEALYL</sequence>
<organism evidence="6">
    <name type="scientific">uncultured Nocardioidaceae bacterium</name>
    <dbReference type="NCBI Taxonomy" id="253824"/>
    <lineage>
        <taxon>Bacteria</taxon>
        <taxon>Bacillati</taxon>
        <taxon>Actinomycetota</taxon>
        <taxon>Actinomycetes</taxon>
        <taxon>Propionibacteriales</taxon>
        <taxon>Nocardioidaceae</taxon>
        <taxon>environmental samples</taxon>
    </lineage>
</organism>
<evidence type="ECO:0000259" key="5">
    <source>
        <dbReference type="Pfam" id="PF00501"/>
    </source>
</evidence>
<dbReference type="Gene3D" id="3.30.300.30">
    <property type="match status" value="1"/>
</dbReference>
<evidence type="ECO:0000313" key="6">
    <source>
        <dbReference type="EMBL" id="CAA9332080.1"/>
    </source>
</evidence>
<dbReference type="Gene3D" id="3.40.50.12780">
    <property type="entry name" value="N-terminal domain of ligase-like"/>
    <property type="match status" value="1"/>
</dbReference>
<name>A0A6J4LJ46_9ACTN</name>
<evidence type="ECO:0000256" key="2">
    <source>
        <dbReference type="ARBA" id="ARBA00022840"/>
    </source>
</evidence>
<dbReference type="Pfam" id="PF00501">
    <property type="entry name" value="AMP-binding"/>
    <property type="match status" value="1"/>
</dbReference>
<dbReference type="PANTHER" id="PTHR43272:SF33">
    <property type="entry name" value="AMP-BINDING DOMAIN-CONTAINING PROTEIN-RELATED"/>
    <property type="match status" value="1"/>
</dbReference>
<dbReference type="SUPFAM" id="SSF56801">
    <property type="entry name" value="Acetyl-CoA synthetase-like"/>
    <property type="match status" value="1"/>
</dbReference>
<feature type="region of interest" description="Disordered" evidence="4">
    <location>
        <begin position="1"/>
        <end position="22"/>
    </location>
</feature>
<dbReference type="GO" id="GO:0004467">
    <property type="term" value="F:long-chain fatty acid-CoA ligase activity"/>
    <property type="evidence" value="ECO:0007669"/>
    <property type="project" value="UniProtKB-EC"/>
</dbReference>
<feature type="domain" description="AMP-dependent synthetase/ligase" evidence="5">
    <location>
        <begin position="29"/>
        <end position="426"/>
    </location>
</feature>
<dbReference type="AlphaFoldDB" id="A0A6J4LJ46"/>
<evidence type="ECO:0000256" key="3">
    <source>
        <dbReference type="ARBA" id="ARBA00024484"/>
    </source>
</evidence>
<accession>A0A6J4LJ46</accession>
<proteinExistence type="predicted"/>
<dbReference type="Pfam" id="PF23562">
    <property type="entry name" value="AMP-binding_C_3"/>
    <property type="match status" value="1"/>
</dbReference>
<comment type="catalytic activity">
    <reaction evidence="3">
        <text>a long-chain fatty acid + ATP + CoA = a long-chain fatty acyl-CoA + AMP + diphosphate</text>
        <dbReference type="Rhea" id="RHEA:15421"/>
        <dbReference type="ChEBI" id="CHEBI:30616"/>
        <dbReference type="ChEBI" id="CHEBI:33019"/>
        <dbReference type="ChEBI" id="CHEBI:57287"/>
        <dbReference type="ChEBI" id="CHEBI:57560"/>
        <dbReference type="ChEBI" id="CHEBI:83139"/>
        <dbReference type="ChEBI" id="CHEBI:456215"/>
        <dbReference type="EC" id="6.2.1.3"/>
    </reaction>
    <physiologicalReaction direction="left-to-right" evidence="3">
        <dbReference type="Rhea" id="RHEA:15422"/>
    </physiologicalReaction>
</comment>
<dbReference type="InterPro" id="IPR045851">
    <property type="entry name" value="AMP-bd_C_sf"/>
</dbReference>
<reference evidence="6" key="1">
    <citation type="submission" date="2020-02" db="EMBL/GenBank/DDBJ databases">
        <authorList>
            <person name="Meier V. D."/>
        </authorList>
    </citation>
    <scope>NUCLEOTIDE SEQUENCE</scope>
    <source>
        <strain evidence="6">AVDCRST_MAG29</strain>
    </source>
</reference>
<protein>
    <recommendedName>
        <fullName evidence="5">AMP-dependent synthetase/ligase domain-containing protein</fullName>
    </recommendedName>
</protein>